<reference evidence="1 2" key="1">
    <citation type="submission" date="2014-04" db="EMBL/GenBank/DDBJ databases">
        <title>Evolutionary Origins and Diversification of the Mycorrhizal Mutualists.</title>
        <authorList>
            <consortium name="DOE Joint Genome Institute"/>
            <consortium name="Mycorrhizal Genomics Consortium"/>
            <person name="Kohler A."/>
            <person name="Kuo A."/>
            <person name="Nagy L.G."/>
            <person name="Floudas D."/>
            <person name="Copeland A."/>
            <person name="Barry K.W."/>
            <person name="Cichocki N."/>
            <person name="Veneault-Fourrey C."/>
            <person name="LaButti K."/>
            <person name="Lindquist E.A."/>
            <person name="Lipzen A."/>
            <person name="Lundell T."/>
            <person name="Morin E."/>
            <person name="Murat C."/>
            <person name="Riley R."/>
            <person name="Ohm R."/>
            <person name="Sun H."/>
            <person name="Tunlid A."/>
            <person name="Henrissat B."/>
            <person name="Grigoriev I.V."/>
            <person name="Hibbett D.S."/>
            <person name="Martin F."/>
        </authorList>
    </citation>
    <scope>NUCLEOTIDE SEQUENCE [LARGE SCALE GENOMIC DNA]</scope>
    <source>
        <strain evidence="1 2">Koide BX008</strain>
    </source>
</reference>
<sequence>MVPESCPLNDLDLAIRNTQPRLFVEIRPCLFLLRAHYRTNPGIDSHRWRVARIMKLKKKTGVKHEFIVACLRCNGVENDQYLQLERMSEIGSGPSPGFYISVASDRAWIFSEEDPANDPENKELMSLVPSPLAQMTLPELLIFADSIHHISPVYEPFGANCYWFADAMVNAMQHHGFAINWEKEQSQKFWAKRWMKWLKSFTFHKSTATVQQMNDIYNRFTNTRTRFFDFQQPLF</sequence>
<dbReference type="OrthoDB" id="3200706at2759"/>
<protein>
    <submittedName>
        <fullName evidence="1">Uncharacterized protein</fullName>
    </submittedName>
</protein>
<dbReference type="HOGENOM" id="CLU_1179946_0_0_1"/>
<accession>A0A0C2THE7</accession>
<gene>
    <name evidence="1" type="ORF">M378DRAFT_177784</name>
</gene>
<evidence type="ECO:0000313" key="2">
    <source>
        <dbReference type="Proteomes" id="UP000054549"/>
    </source>
</evidence>
<dbReference type="Proteomes" id="UP000054549">
    <property type="component" value="Unassembled WGS sequence"/>
</dbReference>
<name>A0A0C2THE7_AMAMK</name>
<evidence type="ECO:0000313" key="1">
    <source>
        <dbReference type="EMBL" id="KIL66349.1"/>
    </source>
</evidence>
<dbReference type="InParanoid" id="A0A0C2THE7"/>
<dbReference type="EMBL" id="KN818236">
    <property type="protein sequence ID" value="KIL66349.1"/>
    <property type="molecule type" value="Genomic_DNA"/>
</dbReference>
<dbReference type="AlphaFoldDB" id="A0A0C2THE7"/>
<proteinExistence type="predicted"/>
<keyword evidence="2" id="KW-1185">Reference proteome</keyword>
<organism evidence="1 2">
    <name type="scientific">Amanita muscaria (strain Koide BX008)</name>
    <dbReference type="NCBI Taxonomy" id="946122"/>
    <lineage>
        <taxon>Eukaryota</taxon>
        <taxon>Fungi</taxon>
        <taxon>Dikarya</taxon>
        <taxon>Basidiomycota</taxon>
        <taxon>Agaricomycotina</taxon>
        <taxon>Agaricomycetes</taxon>
        <taxon>Agaricomycetidae</taxon>
        <taxon>Agaricales</taxon>
        <taxon>Pluteineae</taxon>
        <taxon>Amanitaceae</taxon>
        <taxon>Amanita</taxon>
    </lineage>
</organism>